<organism evidence="2 3">
    <name type="scientific">Oscillibacter valericigenes</name>
    <dbReference type="NCBI Taxonomy" id="351091"/>
    <lineage>
        <taxon>Bacteria</taxon>
        <taxon>Bacillati</taxon>
        <taxon>Bacillota</taxon>
        <taxon>Clostridia</taxon>
        <taxon>Eubacteriales</taxon>
        <taxon>Oscillospiraceae</taxon>
        <taxon>Oscillibacter</taxon>
    </lineage>
</organism>
<evidence type="ECO:0000313" key="3">
    <source>
        <dbReference type="Proteomes" id="UP000719500"/>
    </source>
</evidence>
<proteinExistence type="predicted"/>
<feature type="coiled-coil region" evidence="1">
    <location>
        <begin position="15"/>
        <end position="42"/>
    </location>
</feature>
<comment type="caution">
    <text evidence="2">The sequence shown here is derived from an EMBL/GenBank/DDBJ whole genome shotgun (WGS) entry which is preliminary data.</text>
</comment>
<dbReference type="Pfam" id="PF20648">
    <property type="entry name" value="DUF6809"/>
    <property type="match status" value="1"/>
</dbReference>
<keyword evidence="3" id="KW-1185">Reference proteome</keyword>
<reference evidence="2 3" key="1">
    <citation type="journal article" date="2021" name="Sci. Rep.">
        <title>The distribution of antibiotic resistance genes in chicken gut microbiota commensals.</title>
        <authorList>
            <person name="Juricova H."/>
            <person name="Matiasovicova J."/>
            <person name="Kubasova T."/>
            <person name="Cejkova D."/>
            <person name="Rychlik I."/>
        </authorList>
    </citation>
    <scope>NUCLEOTIDE SEQUENCE [LARGE SCALE GENOMIC DNA]</scope>
    <source>
        <strain evidence="2 3">An411</strain>
    </source>
</reference>
<protein>
    <submittedName>
        <fullName evidence="2">Uncharacterized protein</fullName>
    </submittedName>
</protein>
<evidence type="ECO:0000256" key="1">
    <source>
        <dbReference type="SAM" id="Coils"/>
    </source>
</evidence>
<accession>A0ABS2FX11</accession>
<name>A0ABS2FX11_9FIRM</name>
<evidence type="ECO:0000313" key="2">
    <source>
        <dbReference type="EMBL" id="MBM6852194.1"/>
    </source>
</evidence>
<dbReference type="RefSeq" id="WP_204805390.1">
    <property type="nucleotide sequence ID" value="NZ_JACSNX010000025.1"/>
</dbReference>
<sequence>MHDYMKALHARFCREPELQKAREELEQAYREIKARLGQQDQETLLQLADLENELREETSLTSFIAGFRLGMGIAGELEPYCFEDEDERRATERAKMRCPQVKI</sequence>
<dbReference type="Proteomes" id="UP000719500">
    <property type="component" value="Unassembled WGS sequence"/>
</dbReference>
<dbReference type="EMBL" id="JACSNX010000025">
    <property type="protein sequence ID" value="MBM6852194.1"/>
    <property type="molecule type" value="Genomic_DNA"/>
</dbReference>
<dbReference type="InterPro" id="IPR049215">
    <property type="entry name" value="DUF6809"/>
</dbReference>
<gene>
    <name evidence="2" type="ORF">H9X91_12155</name>
</gene>
<keyword evidence="1" id="KW-0175">Coiled coil</keyword>